<feature type="signal peptide" evidence="1">
    <location>
        <begin position="1"/>
        <end position="18"/>
    </location>
</feature>
<dbReference type="Pfam" id="PF23070">
    <property type="entry name" value="DUF7043"/>
    <property type="match status" value="1"/>
</dbReference>
<feature type="domain" description="DUF7043" evidence="2">
    <location>
        <begin position="81"/>
        <end position="167"/>
    </location>
</feature>
<evidence type="ECO:0000313" key="3">
    <source>
        <dbReference type="EMBL" id="KAK0041555.1"/>
    </source>
</evidence>
<name>A0AAD8EVL7_BIOPF</name>
<feature type="chain" id="PRO_5041906821" description="DUF7043 domain-containing protein" evidence="1">
    <location>
        <begin position="19"/>
        <end position="254"/>
    </location>
</feature>
<accession>A0AAD8EVL7</accession>
<evidence type="ECO:0000256" key="1">
    <source>
        <dbReference type="SAM" id="SignalP"/>
    </source>
</evidence>
<sequence length="254" mass="29681">MEFYILFLWICCLSKVAPLETCHFPDFVQSPSEDGQLKPWSTRVWWLFIRHVPQSAEKQDIIIKNGHLTRFREVKDKSCERTSQRIHHKARVEKCSERLHVFNRTCISEERENTFKVIQYNADRSHRFTCMKFVRRSDNVVQVFEGPLNDLNEKNLCDESGLHLDEWPWTAQMSKEPSFCAVSGGFSYRTIKRLTNENDTHLCFARVSTAISKSSMGTNGNTTIILATKADYGSLLYIGRRFSSANFFRIFFVR</sequence>
<keyword evidence="4" id="KW-1185">Reference proteome</keyword>
<reference evidence="3" key="1">
    <citation type="journal article" date="2023" name="PLoS Negl. Trop. Dis.">
        <title>A genome sequence for Biomphalaria pfeifferi, the major vector snail for the human-infecting parasite Schistosoma mansoni.</title>
        <authorList>
            <person name="Bu L."/>
            <person name="Lu L."/>
            <person name="Laidemitt M.R."/>
            <person name="Zhang S.M."/>
            <person name="Mutuku M."/>
            <person name="Mkoji G."/>
            <person name="Steinauer M."/>
            <person name="Loker E.S."/>
        </authorList>
    </citation>
    <scope>NUCLEOTIDE SEQUENCE</scope>
    <source>
        <strain evidence="3">KasaAsao</strain>
    </source>
</reference>
<dbReference type="AlphaFoldDB" id="A0AAD8EVL7"/>
<evidence type="ECO:0000313" key="4">
    <source>
        <dbReference type="Proteomes" id="UP001233172"/>
    </source>
</evidence>
<evidence type="ECO:0000259" key="2">
    <source>
        <dbReference type="Pfam" id="PF23070"/>
    </source>
</evidence>
<gene>
    <name evidence="3" type="ORF">Bpfe_029003</name>
</gene>
<dbReference type="Proteomes" id="UP001233172">
    <property type="component" value="Unassembled WGS sequence"/>
</dbReference>
<keyword evidence="1" id="KW-0732">Signal</keyword>
<dbReference type="InterPro" id="IPR055471">
    <property type="entry name" value="DUF7043"/>
</dbReference>
<protein>
    <recommendedName>
        <fullName evidence="2">DUF7043 domain-containing protein</fullName>
    </recommendedName>
</protein>
<reference evidence="3" key="2">
    <citation type="submission" date="2023-04" db="EMBL/GenBank/DDBJ databases">
        <authorList>
            <person name="Bu L."/>
            <person name="Lu L."/>
            <person name="Laidemitt M.R."/>
            <person name="Zhang S.M."/>
            <person name="Mutuku M."/>
            <person name="Mkoji G."/>
            <person name="Steinauer M."/>
            <person name="Loker E.S."/>
        </authorList>
    </citation>
    <scope>NUCLEOTIDE SEQUENCE</scope>
    <source>
        <strain evidence="3">KasaAsao</strain>
        <tissue evidence="3">Whole Snail</tissue>
    </source>
</reference>
<organism evidence="3 4">
    <name type="scientific">Biomphalaria pfeifferi</name>
    <name type="common">Bloodfluke planorb</name>
    <name type="synonym">Freshwater snail</name>
    <dbReference type="NCBI Taxonomy" id="112525"/>
    <lineage>
        <taxon>Eukaryota</taxon>
        <taxon>Metazoa</taxon>
        <taxon>Spiralia</taxon>
        <taxon>Lophotrochozoa</taxon>
        <taxon>Mollusca</taxon>
        <taxon>Gastropoda</taxon>
        <taxon>Heterobranchia</taxon>
        <taxon>Euthyneura</taxon>
        <taxon>Panpulmonata</taxon>
        <taxon>Hygrophila</taxon>
        <taxon>Lymnaeoidea</taxon>
        <taxon>Planorbidae</taxon>
        <taxon>Biomphalaria</taxon>
    </lineage>
</organism>
<comment type="caution">
    <text evidence="3">The sequence shown here is derived from an EMBL/GenBank/DDBJ whole genome shotgun (WGS) entry which is preliminary data.</text>
</comment>
<dbReference type="EMBL" id="JASAOG010000270">
    <property type="protein sequence ID" value="KAK0041555.1"/>
    <property type="molecule type" value="Genomic_DNA"/>
</dbReference>
<proteinExistence type="predicted"/>